<organism evidence="18 19">
    <name type="scientific">Calycina marina</name>
    <dbReference type="NCBI Taxonomy" id="1763456"/>
    <lineage>
        <taxon>Eukaryota</taxon>
        <taxon>Fungi</taxon>
        <taxon>Dikarya</taxon>
        <taxon>Ascomycota</taxon>
        <taxon>Pezizomycotina</taxon>
        <taxon>Leotiomycetes</taxon>
        <taxon>Helotiales</taxon>
        <taxon>Pezizellaceae</taxon>
        <taxon>Calycina</taxon>
    </lineage>
</organism>
<evidence type="ECO:0000256" key="8">
    <source>
        <dbReference type="ARBA" id="ARBA00022806"/>
    </source>
</evidence>
<evidence type="ECO:0000256" key="15">
    <source>
        <dbReference type="SAM" id="MobiDB-lite"/>
    </source>
</evidence>
<dbReference type="Proteomes" id="UP000887226">
    <property type="component" value="Unassembled WGS sequence"/>
</dbReference>
<dbReference type="Pfam" id="PF04851">
    <property type="entry name" value="ResIII"/>
    <property type="match status" value="1"/>
</dbReference>
<dbReference type="CDD" id="cd18034">
    <property type="entry name" value="DEXHc_dicer"/>
    <property type="match status" value="1"/>
</dbReference>
<dbReference type="GO" id="GO:0051607">
    <property type="term" value="P:defense response to virus"/>
    <property type="evidence" value="ECO:0007669"/>
    <property type="project" value="UniProtKB-KW"/>
</dbReference>
<feature type="domain" description="Helicase C-terminal" evidence="17">
    <location>
        <begin position="494"/>
        <end position="663"/>
    </location>
</feature>
<comment type="caution">
    <text evidence="18">The sequence shown here is derived from an EMBL/GenBank/DDBJ whole genome shotgun (WGS) entry which is preliminary data.</text>
</comment>
<evidence type="ECO:0000313" key="18">
    <source>
        <dbReference type="EMBL" id="KAG9246055.1"/>
    </source>
</evidence>
<keyword evidence="9" id="KW-0067">ATP-binding</keyword>
<dbReference type="SUPFAM" id="SSF52540">
    <property type="entry name" value="P-loop containing nucleoside triphosphate hydrolases"/>
    <property type="match status" value="1"/>
</dbReference>
<evidence type="ECO:0000256" key="3">
    <source>
        <dbReference type="ARBA" id="ARBA00022721"/>
    </source>
</evidence>
<name>A0A9P7Z646_9HELO</name>
<accession>A0A9P7Z646</accession>
<dbReference type="InterPro" id="IPR014001">
    <property type="entry name" value="Helicase_ATP-bd"/>
</dbReference>
<evidence type="ECO:0000256" key="13">
    <source>
        <dbReference type="ARBA" id="ARBA00023211"/>
    </source>
</evidence>
<dbReference type="AlphaFoldDB" id="A0A9P7Z646"/>
<dbReference type="CDD" id="cd18802">
    <property type="entry name" value="SF2_C_dicer"/>
    <property type="match status" value="1"/>
</dbReference>
<evidence type="ECO:0000256" key="5">
    <source>
        <dbReference type="ARBA" id="ARBA00022737"/>
    </source>
</evidence>
<comment type="function">
    <text evidence="14">Dicer-like endonuclease involved in cleaving double-stranded RNA in the RNA interference (RNAi) pathway. Produces 21 to 25 bp dsRNAs (siRNAs) which target the selective destruction of homologous RNAs leading to sequence-specific suppression of gene expression, called post-transcriptional gene silencing (PTGS). Part of a broad host defense response against viral infection and transposons.</text>
</comment>
<comment type="cofactor">
    <cofactor evidence="1">
        <name>Mn(2+)</name>
        <dbReference type="ChEBI" id="CHEBI:29035"/>
    </cofactor>
</comment>
<dbReference type="GO" id="GO:0005737">
    <property type="term" value="C:cytoplasm"/>
    <property type="evidence" value="ECO:0007669"/>
    <property type="project" value="TreeGrafter"/>
</dbReference>
<dbReference type="PANTHER" id="PTHR14074:SF16">
    <property type="entry name" value="ANTIVIRAL INNATE IMMUNE RESPONSE RECEPTOR RIG-I"/>
    <property type="match status" value="1"/>
</dbReference>
<keyword evidence="19" id="KW-1185">Reference proteome</keyword>
<protein>
    <submittedName>
        <fullName evidence="18">Dicer-like protein</fullName>
    </submittedName>
</protein>
<proteinExistence type="predicted"/>
<evidence type="ECO:0000259" key="16">
    <source>
        <dbReference type="PROSITE" id="PS51192"/>
    </source>
</evidence>
<evidence type="ECO:0000256" key="14">
    <source>
        <dbReference type="ARBA" id="ARBA00025403"/>
    </source>
</evidence>
<keyword evidence="4" id="KW-0479">Metal-binding</keyword>
<dbReference type="InterPro" id="IPR001650">
    <property type="entry name" value="Helicase_C-like"/>
</dbReference>
<keyword evidence="8" id="KW-0347">Helicase</keyword>
<dbReference type="InterPro" id="IPR051363">
    <property type="entry name" value="RLR_Helicase"/>
</dbReference>
<dbReference type="SMART" id="SM00487">
    <property type="entry name" value="DEXDc"/>
    <property type="match status" value="1"/>
</dbReference>
<evidence type="ECO:0000256" key="1">
    <source>
        <dbReference type="ARBA" id="ARBA00001936"/>
    </source>
</evidence>
<dbReference type="PROSITE" id="PS51194">
    <property type="entry name" value="HELICASE_CTER"/>
    <property type="match status" value="1"/>
</dbReference>
<keyword evidence="13" id="KW-0464">Manganese</keyword>
<feature type="region of interest" description="Disordered" evidence="15">
    <location>
        <begin position="85"/>
        <end position="105"/>
    </location>
</feature>
<evidence type="ECO:0000256" key="7">
    <source>
        <dbReference type="ARBA" id="ARBA00022801"/>
    </source>
</evidence>
<dbReference type="GO" id="GO:0046872">
    <property type="term" value="F:metal ion binding"/>
    <property type="evidence" value="ECO:0007669"/>
    <property type="project" value="UniProtKB-KW"/>
</dbReference>
<dbReference type="GO" id="GO:0016787">
    <property type="term" value="F:hydrolase activity"/>
    <property type="evidence" value="ECO:0007669"/>
    <property type="project" value="UniProtKB-KW"/>
</dbReference>
<dbReference type="Gene3D" id="3.40.50.300">
    <property type="entry name" value="P-loop containing nucleotide triphosphate hydrolases"/>
    <property type="match status" value="2"/>
</dbReference>
<dbReference type="GO" id="GO:0004386">
    <property type="term" value="F:helicase activity"/>
    <property type="evidence" value="ECO:0007669"/>
    <property type="project" value="UniProtKB-KW"/>
</dbReference>
<comment type="cofactor">
    <cofactor evidence="2">
        <name>Mg(2+)</name>
        <dbReference type="ChEBI" id="CHEBI:18420"/>
    </cofactor>
</comment>
<evidence type="ECO:0000256" key="12">
    <source>
        <dbReference type="ARBA" id="ARBA00023118"/>
    </source>
</evidence>
<evidence type="ECO:0000256" key="2">
    <source>
        <dbReference type="ARBA" id="ARBA00001946"/>
    </source>
</evidence>
<evidence type="ECO:0000256" key="6">
    <source>
        <dbReference type="ARBA" id="ARBA00022741"/>
    </source>
</evidence>
<keyword evidence="5" id="KW-0677">Repeat</keyword>
<keyword evidence="11" id="KW-0694">RNA-binding</keyword>
<gene>
    <name evidence="18" type="ORF">BJ878DRAFT_417830</name>
</gene>
<dbReference type="PROSITE" id="PS51192">
    <property type="entry name" value="HELICASE_ATP_BIND_1"/>
    <property type="match status" value="1"/>
</dbReference>
<evidence type="ECO:0000256" key="10">
    <source>
        <dbReference type="ARBA" id="ARBA00022842"/>
    </source>
</evidence>
<dbReference type="GO" id="GO:0050688">
    <property type="term" value="P:regulation of defense response to virus"/>
    <property type="evidence" value="ECO:0007669"/>
    <property type="project" value="UniProtKB-KW"/>
</dbReference>
<evidence type="ECO:0000256" key="9">
    <source>
        <dbReference type="ARBA" id="ARBA00022840"/>
    </source>
</evidence>
<feature type="domain" description="Helicase ATP-binding" evidence="16">
    <location>
        <begin position="167"/>
        <end position="349"/>
    </location>
</feature>
<dbReference type="OrthoDB" id="416741at2759"/>
<keyword evidence="6" id="KW-0547">Nucleotide-binding</keyword>
<dbReference type="GO" id="GO:0003677">
    <property type="term" value="F:DNA binding"/>
    <property type="evidence" value="ECO:0007669"/>
    <property type="project" value="InterPro"/>
</dbReference>
<dbReference type="Pfam" id="PF00271">
    <property type="entry name" value="Helicase_C"/>
    <property type="match status" value="1"/>
</dbReference>
<dbReference type="GO" id="GO:0005524">
    <property type="term" value="F:ATP binding"/>
    <property type="evidence" value="ECO:0007669"/>
    <property type="project" value="UniProtKB-KW"/>
</dbReference>
<keyword evidence="12" id="KW-0051">Antiviral defense</keyword>
<evidence type="ECO:0000256" key="4">
    <source>
        <dbReference type="ARBA" id="ARBA00022723"/>
    </source>
</evidence>
<sequence>MNQVLLSVKLHPQNAATTLATRTTENVIADLKRPIHPAHAIANTHWPAADTLNDEEPERITQWVKQTDPLSEFQDEGNYQIESQEDYLEPEEEDKAHVAKPRKISERKRRNAAIADRYIQSMLRRDLEDGISRVKPGEESQQSARWLVNQSESHRIISSPRAYQTELFDLAKEKNVIAVLDTGSGKTLIAVLLLRHVFAQELEDRARGKAKKVSFFLVDSVTLVFQQHAVLKANLDQPMNMFCGDMGTDLWNPEIWAKHLNENMVIVCTAEVLRHCLAHAFITIEQINLLIFDEAHHAKKDHPYSRIIMDHYARQPKHLVLPKIFGMTASPVDSKTDVKKAATDLETILHSQIVTAADGSLGGYKVTSKQEMVAAYQSLGPVFKTPLYEQMYSRFKDNKSIFRKPLKFASLATRELGSWCADQVWPFCLSEDESKKLLAKTEKHYHSKNIPEPLSVLEQRKAQLVEAKQILASHRFEVPDYTEGSLNSSNLSSKVVLLVQYLRERFERPTDDKAIIFVKQRYTARLLAQLFKLENIRTEHIQVGTLVGTRTGVAGDLNVSFRDQVITMMNFRSGKLNCLFATSVAEEGLDIPDCNLIIRFDLYDNLIQYIQSRGRARQANSRFIHMYENGNSDHMSMIKQVRINEDILERFCRALPEDRKLVGNEGNIDHFLAKERSHQVSNLFN</sequence>
<dbReference type="InterPro" id="IPR027417">
    <property type="entry name" value="P-loop_NTPase"/>
</dbReference>
<keyword evidence="10" id="KW-0460">Magnesium</keyword>
<evidence type="ECO:0000259" key="17">
    <source>
        <dbReference type="PROSITE" id="PS51194"/>
    </source>
</evidence>
<keyword evidence="3" id="KW-0930">Antiviral protein</keyword>
<dbReference type="EMBL" id="MU253819">
    <property type="protein sequence ID" value="KAG9246055.1"/>
    <property type="molecule type" value="Genomic_DNA"/>
</dbReference>
<dbReference type="PANTHER" id="PTHR14074">
    <property type="entry name" value="HELICASE WITH DEATH DOMAIN-RELATED"/>
    <property type="match status" value="1"/>
</dbReference>
<dbReference type="InterPro" id="IPR006935">
    <property type="entry name" value="Helicase/UvrB_N"/>
</dbReference>
<evidence type="ECO:0000313" key="19">
    <source>
        <dbReference type="Proteomes" id="UP000887226"/>
    </source>
</evidence>
<dbReference type="SMART" id="SM00490">
    <property type="entry name" value="HELICc"/>
    <property type="match status" value="1"/>
</dbReference>
<keyword evidence="7" id="KW-0378">Hydrolase</keyword>
<evidence type="ECO:0000256" key="11">
    <source>
        <dbReference type="ARBA" id="ARBA00022884"/>
    </source>
</evidence>
<dbReference type="FunFam" id="3.40.50.300:FF:001669">
    <property type="entry name" value="Dicer-like protein 1"/>
    <property type="match status" value="1"/>
</dbReference>
<reference evidence="18" key="1">
    <citation type="journal article" date="2021" name="IMA Fungus">
        <title>Genomic characterization of three marine fungi, including Emericellopsis atlantica sp. nov. with signatures of a generalist lifestyle and marine biomass degradation.</title>
        <authorList>
            <person name="Hagestad O.C."/>
            <person name="Hou L."/>
            <person name="Andersen J.H."/>
            <person name="Hansen E.H."/>
            <person name="Altermark B."/>
            <person name="Li C."/>
            <person name="Kuhnert E."/>
            <person name="Cox R.J."/>
            <person name="Crous P.W."/>
            <person name="Spatafora J.W."/>
            <person name="Lail K."/>
            <person name="Amirebrahimi M."/>
            <person name="Lipzen A."/>
            <person name="Pangilinan J."/>
            <person name="Andreopoulos W."/>
            <person name="Hayes R.D."/>
            <person name="Ng V."/>
            <person name="Grigoriev I.V."/>
            <person name="Jackson S.A."/>
            <person name="Sutton T.D.S."/>
            <person name="Dobson A.D.W."/>
            <person name="Rama T."/>
        </authorList>
    </citation>
    <scope>NUCLEOTIDE SEQUENCE</scope>
    <source>
        <strain evidence="18">TRa3180A</strain>
    </source>
</reference>
<dbReference type="GO" id="GO:0003723">
    <property type="term" value="F:RNA binding"/>
    <property type="evidence" value="ECO:0007669"/>
    <property type="project" value="UniProtKB-KW"/>
</dbReference>